<feature type="region of interest" description="Disordered" evidence="1">
    <location>
        <begin position="1"/>
        <end position="34"/>
    </location>
</feature>
<dbReference type="InterPro" id="IPR037522">
    <property type="entry name" value="HD_GYP_dom"/>
</dbReference>
<keyword evidence="2" id="KW-0812">Transmembrane</keyword>
<dbReference type="SUPFAM" id="SSF109604">
    <property type="entry name" value="HD-domain/PDEase-like"/>
    <property type="match status" value="1"/>
</dbReference>
<sequence>MKIFKKSKEQVEENKSEDLKIENQENKRETTSEKKGVVSLQFSEEMSEKRIHSIITVAGVSIALFLITLMMHTIVSKVVYPNFSMANEINEVQFLWGTSDNDLKREDAVWKQATDENKIQKIGKGQDYVCIKVDIPAQSNQQYYTYYTNYAPSKVLVDGKKIYDNGYDKENVVGNRCNKVELASSAVSRTMEIYIYSPIGFQFRLVKSANGTGLLSNASGLGIAFTFGILILAIIFVIMTIAISIKDKNIIKVLLLSLTLFMGALYLMLYQLSLGGTLISDSVFFSLQLILTIYFATSMLVCSLCSINYKFKLWQNMFIIGVFVISLGLLLIENRTVLLIAAVIFSMAICVLIGLFIIEVANLIENKTPYMSLVGIAFVYISLVNIYNLISLTAGSNGLSRTVVVTGIAIYEIAMYIVLFKQSVNHTILIKERANQQLESAVSIQRMATILSDVADALTDKQFASYTCQIFTDVIKRNELAASNVVTDDETNEKIVIPSCAAVRREDGTFEEVFNQGGIEGCDYEKIMSMYDGTEKSKVKFAQTYMDLIFVRIDQVQIIFHIENYKDGLSETFQSTAMMIHHIMEIAFSNYNLKSRIKTVQEDAIISLAEMVEFRGKQNKVHLYSVSAVTKVICKALGLSEEETRIISMAAIAHDIGKIAIPNDILNGDKPLTDKEYEIMKKHVVYGYNILSKNSGDFMEAAAVIAYQHHENYDGTGYLGLSGENIHLYARIVKVADVFDALMEKRTYKKAWPPQKVREYILEKSGIEFDPAIVKVFDKVFDEAVEASKTAREKYK</sequence>
<evidence type="ECO:0000259" key="3">
    <source>
        <dbReference type="PROSITE" id="PS51832"/>
    </source>
</evidence>
<feature type="transmembrane region" description="Helical" evidence="2">
    <location>
        <begin position="54"/>
        <end position="75"/>
    </location>
</feature>
<dbReference type="SMART" id="SM00471">
    <property type="entry name" value="HDc"/>
    <property type="match status" value="1"/>
</dbReference>
<feature type="transmembrane region" description="Helical" evidence="2">
    <location>
        <begin position="282"/>
        <end position="301"/>
    </location>
</feature>
<evidence type="ECO:0000256" key="1">
    <source>
        <dbReference type="SAM" id="MobiDB-lite"/>
    </source>
</evidence>
<evidence type="ECO:0000313" key="4">
    <source>
        <dbReference type="EMBL" id="MCT7398133.1"/>
    </source>
</evidence>
<keyword evidence="5" id="KW-1185">Reference proteome</keyword>
<dbReference type="PANTHER" id="PTHR45228">
    <property type="entry name" value="CYCLIC DI-GMP PHOSPHODIESTERASE TM_0186-RELATED"/>
    <property type="match status" value="1"/>
</dbReference>
<keyword evidence="2" id="KW-0472">Membrane</keyword>
<feature type="transmembrane region" description="Helical" evidence="2">
    <location>
        <begin position="313"/>
        <end position="332"/>
    </location>
</feature>
<name>A0ABT2LZ31_9FIRM</name>
<dbReference type="InterPro" id="IPR003607">
    <property type="entry name" value="HD/PDEase_dom"/>
</dbReference>
<proteinExistence type="predicted"/>
<comment type="caution">
    <text evidence="4">The sequence shown here is derived from an EMBL/GenBank/DDBJ whole genome shotgun (WGS) entry which is preliminary data.</text>
</comment>
<keyword evidence="2" id="KW-1133">Transmembrane helix</keyword>
<feature type="transmembrane region" description="Helical" evidence="2">
    <location>
        <begin position="338"/>
        <end position="358"/>
    </location>
</feature>
<dbReference type="PROSITE" id="PS51832">
    <property type="entry name" value="HD_GYP"/>
    <property type="match status" value="1"/>
</dbReference>
<feature type="domain" description="HD-GYP" evidence="3">
    <location>
        <begin position="597"/>
        <end position="793"/>
    </location>
</feature>
<gene>
    <name evidence="4" type="ORF">N5B56_03400</name>
</gene>
<dbReference type="Proteomes" id="UP001431199">
    <property type="component" value="Unassembled WGS sequence"/>
</dbReference>
<organism evidence="4 5">
    <name type="scientific">Eubacterium album</name>
    <dbReference type="NCBI Taxonomy" id="2978477"/>
    <lineage>
        <taxon>Bacteria</taxon>
        <taxon>Bacillati</taxon>
        <taxon>Bacillota</taxon>
        <taxon>Clostridia</taxon>
        <taxon>Eubacteriales</taxon>
        <taxon>Eubacteriaceae</taxon>
        <taxon>Eubacterium</taxon>
    </lineage>
</organism>
<evidence type="ECO:0000313" key="5">
    <source>
        <dbReference type="Proteomes" id="UP001431199"/>
    </source>
</evidence>
<dbReference type="Gene3D" id="1.10.3210.10">
    <property type="entry name" value="Hypothetical protein af1432"/>
    <property type="match status" value="1"/>
</dbReference>
<protein>
    <submittedName>
        <fullName evidence="4">HD domain-containing protein</fullName>
    </submittedName>
</protein>
<accession>A0ABT2LZ31</accession>
<dbReference type="EMBL" id="JAODBU010000003">
    <property type="protein sequence ID" value="MCT7398133.1"/>
    <property type="molecule type" value="Genomic_DNA"/>
</dbReference>
<evidence type="ECO:0000256" key="2">
    <source>
        <dbReference type="SAM" id="Phobius"/>
    </source>
</evidence>
<dbReference type="PANTHER" id="PTHR45228:SF1">
    <property type="entry name" value="CYCLIC DI-GMP PHOSPHODIESTERASE TM_0186"/>
    <property type="match status" value="1"/>
</dbReference>
<dbReference type="InterPro" id="IPR052020">
    <property type="entry name" value="Cyclic_di-GMP/3'3'-cGAMP_PDE"/>
</dbReference>
<feature type="transmembrane region" description="Helical" evidence="2">
    <location>
        <begin position="402"/>
        <end position="420"/>
    </location>
</feature>
<feature type="transmembrane region" description="Helical" evidence="2">
    <location>
        <begin position="250"/>
        <end position="270"/>
    </location>
</feature>
<dbReference type="RefSeq" id="WP_260978388.1">
    <property type="nucleotide sequence ID" value="NZ_JAODBU010000003.1"/>
</dbReference>
<dbReference type="Pfam" id="PF13487">
    <property type="entry name" value="HD_5"/>
    <property type="match status" value="1"/>
</dbReference>
<feature type="transmembrane region" description="Helical" evidence="2">
    <location>
        <begin position="221"/>
        <end position="243"/>
    </location>
</feature>
<reference evidence="4" key="1">
    <citation type="submission" date="2022-09" db="EMBL/GenBank/DDBJ databases">
        <title>Eubacterium sp. LFL-14 isolated from human feces.</title>
        <authorList>
            <person name="Liu F."/>
        </authorList>
    </citation>
    <scope>NUCLEOTIDE SEQUENCE</scope>
    <source>
        <strain evidence="4">LFL-14</strain>
    </source>
</reference>
<dbReference type="CDD" id="cd00077">
    <property type="entry name" value="HDc"/>
    <property type="match status" value="1"/>
</dbReference>
<feature type="transmembrane region" description="Helical" evidence="2">
    <location>
        <begin position="370"/>
        <end position="390"/>
    </location>
</feature>